<gene>
    <name evidence="2" type="ORF">BECKLFY1418A_GA0070994_105212</name>
    <name evidence="1" type="ORF">BECKLFY1418B_GA0070995_104215</name>
    <name evidence="3" type="ORF">BECKLFY1418C_GA0070996_104617</name>
</gene>
<evidence type="ECO:0000313" key="1">
    <source>
        <dbReference type="EMBL" id="VFJ93141.1"/>
    </source>
</evidence>
<dbReference type="EMBL" id="CAADFN010000046">
    <property type="protein sequence ID" value="VFK18638.1"/>
    <property type="molecule type" value="Genomic_DNA"/>
</dbReference>
<accession>A0A450UKT3</accession>
<evidence type="ECO:0000313" key="2">
    <source>
        <dbReference type="EMBL" id="VFJ95672.1"/>
    </source>
</evidence>
<evidence type="ECO:0008006" key="4">
    <source>
        <dbReference type="Google" id="ProtNLM"/>
    </source>
</evidence>
<evidence type="ECO:0000313" key="3">
    <source>
        <dbReference type="EMBL" id="VFK18638.1"/>
    </source>
</evidence>
<dbReference type="EMBL" id="CAADFH010000052">
    <property type="protein sequence ID" value="VFJ95672.1"/>
    <property type="molecule type" value="Genomic_DNA"/>
</dbReference>
<dbReference type="EMBL" id="CAADFF010000042">
    <property type="protein sequence ID" value="VFJ93141.1"/>
    <property type="molecule type" value="Genomic_DNA"/>
</dbReference>
<name>A0A450UKT3_9GAMM</name>
<sequence>MELHPHVIEKSNRDTFSLLPFEEYEASAEQIQDHEDLMDLRKAKEDAKGQKAIPLEEAVAEIGI</sequence>
<reference evidence="1" key="1">
    <citation type="submission" date="2019-02" db="EMBL/GenBank/DDBJ databases">
        <authorList>
            <person name="Gruber-Vodicka R. H."/>
            <person name="Seah K. B. B."/>
        </authorList>
    </citation>
    <scope>NUCLEOTIDE SEQUENCE</scope>
    <source>
        <strain evidence="3">BECK_BY7</strain>
        <strain evidence="2">BECK_M6</strain>
        <strain evidence="1">BECK_M7</strain>
    </source>
</reference>
<organism evidence="1">
    <name type="scientific">Candidatus Kentrum sp. LFY</name>
    <dbReference type="NCBI Taxonomy" id="2126342"/>
    <lineage>
        <taxon>Bacteria</taxon>
        <taxon>Pseudomonadati</taxon>
        <taxon>Pseudomonadota</taxon>
        <taxon>Gammaproteobacteria</taxon>
        <taxon>Candidatus Kentrum</taxon>
    </lineage>
</organism>
<protein>
    <recommendedName>
        <fullName evidence="4">Antitoxin Phd_YefM, type II toxin-antitoxin system</fullName>
    </recommendedName>
</protein>
<proteinExistence type="predicted"/>
<dbReference type="AlphaFoldDB" id="A0A450UKT3"/>